<dbReference type="CDD" id="cd22157">
    <property type="entry name" value="F-box_AtFBW1-like"/>
    <property type="match status" value="1"/>
</dbReference>
<dbReference type="PANTHER" id="PTHR35546:SF25">
    <property type="entry name" value="F-BOX DOMAIN-CONTAINING PROTEIN"/>
    <property type="match status" value="1"/>
</dbReference>
<dbReference type="EMBL" id="JAMYWD010000007">
    <property type="protein sequence ID" value="KAJ4964671.1"/>
    <property type="molecule type" value="Genomic_DNA"/>
</dbReference>
<sequence length="526" mass="60992">MMTSLSIQQPCLTWSKDGNFHPTADAEIIFYGFLAKFACEALRRRWHIIGCLRFRVSSTHFYCLTNFMSCWKNVKEEMKKQESMRISTEGSDLLLALGDELATDILIRLPLKTLFRSKCVSIRWNRLISDPLFAGMYVNRQGGGSHTHTTTPTSFFHQLDYFASDSGYLPREDKRLHFLRLHNNAKEENDDNHVVVQHRVRSLGHNVFIVDSDKGLLLFVRAGNQCRNYLVSNLIDKLWIDLPEPKRWYPYESAKLVCKYDDKPSLTQIKFEVILFSRYQNVSSLSLEIFSSETGNWRMIVLHNYPSYFRTLHCHTMFNRAAYWLEVHADTARIAAFDFNRLKKSSMPSHSIPHNDLAIMPEDCVKFIPLPASSDLPSNGFLGFSGGLLHYAESNLTNLHIWALSSGGLSESSEVAWSLKHSASLQSMIDEHPDIFHLIANYRVCRSFGNYVGEEIRHNEHKFHFSPLAFHPSGLHLVLLRLPGMIVSYHIEKRKLEVVHHYNIEHFRHLPHFRVLSYQYPAWPIY</sequence>
<reference evidence="3" key="1">
    <citation type="journal article" date="2023" name="Plant J.">
        <title>The genome of the king protea, Protea cynaroides.</title>
        <authorList>
            <person name="Chang J."/>
            <person name="Duong T.A."/>
            <person name="Schoeman C."/>
            <person name="Ma X."/>
            <person name="Roodt D."/>
            <person name="Barker N."/>
            <person name="Li Z."/>
            <person name="Van de Peer Y."/>
            <person name="Mizrachi E."/>
        </authorList>
    </citation>
    <scope>NUCLEOTIDE SEQUENCE</scope>
    <source>
        <tissue evidence="3">Young leaves</tissue>
    </source>
</reference>
<dbReference type="Pfam" id="PF24750">
    <property type="entry name" value="b-prop_At3g26010-like"/>
    <property type="match status" value="1"/>
</dbReference>
<dbReference type="InterPro" id="IPR036047">
    <property type="entry name" value="F-box-like_dom_sf"/>
</dbReference>
<keyword evidence="4" id="KW-1185">Reference proteome</keyword>
<evidence type="ECO:0000313" key="3">
    <source>
        <dbReference type="EMBL" id="KAJ4964671.1"/>
    </source>
</evidence>
<protein>
    <recommendedName>
        <fullName evidence="5">F-box domain-containing protein</fullName>
    </recommendedName>
</protein>
<dbReference type="Proteomes" id="UP001141806">
    <property type="component" value="Unassembled WGS sequence"/>
</dbReference>
<name>A0A9Q0HDN6_9MAGN</name>
<dbReference type="Gene3D" id="1.20.1280.50">
    <property type="match status" value="1"/>
</dbReference>
<dbReference type="OrthoDB" id="626202at2759"/>
<dbReference type="PANTHER" id="PTHR35546">
    <property type="entry name" value="F-BOX PROTEIN INTERACTION DOMAIN PROTEIN-RELATED"/>
    <property type="match status" value="1"/>
</dbReference>
<dbReference type="SUPFAM" id="SSF81383">
    <property type="entry name" value="F-box domain"/>
    <property type="match status" value="1"/>
</dbReference>
<accession>A0A9Q0HDN6</accession>
<feature type="domain" description="F-box protein At3g26010-like beta-propeller" evidence="2">
    <location>
        <begin position="204"/>
        <end position="431"/>
    </location>
</feature>
<dbReference type="InterPro" id="IPR055290">
    <property type="entry name" value="At3g26010-like"/>
</dbReference>
<evidence type="ECO:0008006" key="5">
    <source>
        <dbReference type="Google" id="ProtNLM"/>
    </source>
</evidence>
<dbReference type="Pfam" id="PF00646">
    <property type="entry name" value="F-box"/>
    <property type="match status" value="1"/>
</dbReference>
<evidence type="ECO:0000259" key="1">
    <source>
        <dbReference type="Pfam" id="PF00646"/>
    </source>
</evidence>
<comment type="caution">
    <text evidence="3">The sequence shown here is derived from an EMBL/GenBank/DDBJ whole genome shotgun (WGS) entry which is preliminary data.</text>
</comment>
<evidence type="ECO:0000259" key="2">
    <source>
        <dbReference type="Pfam" id="PF24750"/>
    </source>
</evidence>
<dbReference type="InterPro" id="IPR056592">
    <property type="entry name" value="Beta-prop_At3g26010-like"/>
</dbReference>
<organism evidence="3 4">
    <name type="scientific">Protea cynaroides</name>
    <dbReference type="NCBI Taxonomy" id="273540"/>
    <lineage>
        <taxon>Eukaryota</taxon>
        <taxon>Viridiplantae</taxon>
        <taxon>Streptophyta</taxon>
        <taxon>Embryophyta</taxon>
        <taxon>Tracheophyta</taxon>
        <taxon>Spermatophyta</taxon>
        <taxon>Magnoliopsida</taxon>
        <taxon>Proteales</taxon>
        <taxon>Proteaceae</taxon>
        <taxon>Protea</taxon>
    </lineage>
</organism>
<gene>
    <name evidence="3" type="ORF">NE237_016520</name>
</gene>
<feature type="domain" description="F-box" evidence="1">
    <location>
        <begin position="95"/>
        <end position="132"/>
    </location>
</feature>
<dbReference type="InterPro" id="IPR001810">
    <property type="entry name" value="F-box_dom"/>
</dbReference>
<evidence type="ECO:0000313" key="4">
    <source>
        <dbReference type="Proteomes" id="UP001141806"/>
    </source>
</evidence>
<proteinExistence type="predicted"/>
<dbReference type="AlphaFoldDB" id="A0A9Q0HDN6"/>